<dbReference type="Proteomes" id="UP000319627">
    <property type="component" value="Unassembled WGS sequence"/>
</dbReference>
<keyword evidence="2" id="KW-1185">Reference proteome</keyword>
<dbReference type="RefSeq" id="WP_144572813.1">
    <property type="nucleotide sequence ID" value="NZ_VLKG01000013.1"/>
</dbReference>
<dbReference type="OrthoDB" id="9759996at2"/>
<protein>
    <submittedName>
        <fullName evidence="1">Dicarboxylate transport</fullName>
    </submittedName>
</protein>
<organism evidence="1 2">
    <name type="scientific">Azomonas agilis</name>
    <dbReference type="NCBI Taxonomy" id="116849"/>
    <lineage>
        <taxon>Bacteria</taxon>
        <taxon>Pseudomonadati</taxon>
        <taxon>Pseudomonadota</taxon>
        <taxon>Gammaproteobacteria</taxon>
        <taxon>Pseudomonadales</taxon>
        <taxon>Pseudomonadaceae</taxon>
        <taxon>Azomonas</taxon>
    </lineage>
</organism>
<evidence type="ECO:0000313" key="1">
    <source>
        <dbReference type="EMBL" id="TWH64080.1"/>
    </source>
</evidence>
<dbReference type="InterPro" id="IPR021730">
    <property type="entry name" value="YdbH"/>
</dbReference>
<dbReference type="EMBL" id="VLKG01000013">
    <property type="protein sequence ID" value="TWH64080.1"/>
    <property type="molecule type" value="Genomic_DNA"/>
</dbReference>
<gene>
    <name evidence="1" type="ORF">LX59_02754</name>
</gene>
<evidence type="ECO:0000313" key="2">
    <source>
        <dbReference type="Proteomes" id="UP000319627"/>
    </source>
</evidence>
<proteinExistence type="predicted"/>
<dbReference type="AlphaFoldDB" id="A0A562HZA3"/>
<comment type="caution">
    <text evidence="1">The sequence shown here is derived from an EMBL/GenBank/DDBJ whole genome shotgun (WGS) entry which is preliminary data.</text>
</comment>
<sequence>MRIWYYLLWLCLSLAVSVGGGFVLWQTWLQVKAQQGIEVLDWTGFKLSLEGVQLEHLVWQQHSPEGTELHIETQGLSLRWSNLVPLAIPNYQIELKRLKVRYQNNNPSGLETPVEAPNLPSWSSIQDSLAWLPQQLSIEHFDLELPCATLELCHEQGRLSWKQADTQALATQLDLYLYRDPHQTHIALQTKATAQQQLEVSLKLALDEQSRLESQQQLLFTPSDLRWSGALHLSQLPEASWLLDWLSDWLSYQPAVPPQAMTDIRLGASWSFDSLGHSEQSPTGNIRLALNSPTPWPIPQLGTLQGNLDLALELRAQLWIPSQLSADLTLQPDPSHLERWPTELHPGHIRLKVLPRTTEAKDQSLPLNLSLTTQGSPKLNVKLPQLQLYTHPLRLDFGPQAHLEFKVPRLNVDQVQLNNLHISSAFSGQWTPEQLDIQLADGSFFNADRISATDYQLQLDQLRLKLNQTKFSLPKAQSFSLYTQVQSRLEQLQHPELKTQGWDWQGELKGTALQQQLTGQLSNDSRLTLATQLSRQQDAALELKTQLQSLKLQPASNALAQTLKHWPETLELHQGEIGLEGQITVPAQKDPEASVKIQLHNLAGEFNRSELQGLEAHLTLELYRQQMSAEIHQLRVQHLNPGFPLGPLSLSGRYWAYLDQPSRGLVSWQHAQLEAFGAKIWAPASRIDLASQRQALNLHLRGLDIQKLFAAYPAQGLQGTGLIDGNFELQHSPKGFSIDKGSLSARSPGILQLRSPQIQAMGATNPATRVVTQALDNFHYQHLSSDIHYTTQGWLQLGLRLQGRNPELEQGRPIHFSIQLEENIPTLLTSLQLSDRVSERIQQRVQQQLKNNPTPATPTGD</sequence>
<dbReference type="Pfam" id="PF11739">
    <property type="entry name" value="YdbH-like"/>
    <property type="match status" value="1"/>
</dbReference>
<accession>A0A562HZA3</accession>
<reference evidence="1 2" key="1">
    <citation type="submission" date="2019-07" db="EMBL/GenBank/DDBJ databases">
        <title>Genomic Encyclopedia of Type Strains, Phase I: the one thousand microbial genomes (KMG-I) project.</title>
        <authorList>
            <person name="Kyrpides N."/>
        </authorList>
    </citation>
    <scope>NUCLEOTIDE SEQUENCE [LARGE SCALE GENOMIC DNA]</scope>
    <source>
        <strain evidence="1 2">DSM 375</strain>
    </source>
</reference>
<name>A0A562HZA3_9GAMM</name>